<evidence type="ECO:0000256" key="1">
    <source>
        <dbReference type="SAM" id="MobiDB-lite"/>
    </source>
</evidence>
<protein>
    <submittedName>
        <fullName evidence="2">Uncharacterized protein</fullName>
    </submittedName>
</protein>
<name>A0A927MXH8_9ACTN</name>
<accession>A0A927MXH8</accession>
<comment type="caution">
    <text evidence="2">The sequence shown here is derived from an EMBL/GenBank/DDBJ whole genome shotgun (WGS) entry which is preliminary data.</text>
</comment>
<dbReference type="AlphaFoldDB" id="A0A927MXH8"/>
<feature type="compositionally biased region" description="Basic and acidic residues" evidence="1">
    <location>
        <begin position="73"/>
        <end position="83"/>
    </location>
</feature>
<proteinExistence type="predicted"/>
<keyword evidence="3" id="KW-1185">Reference proteome</keyword>
<feature type="region of interest" description="Disordered" evidence="1">
    <location>
        <begin position="178"/>
        <end position="229"/>
    </location>
</feature>
<feature type="region of interest" description="Disordered" evidence="1">
    <location>
        <begin position="32"/>
        <end position="83"/>
    </location>
</feature>
<sequence length="229" mass="23455">MDNRNARIAAVAAAVVAVLAVVALMVNTYRNTGAADAPPPEATSTPIDGTPAPAGPITPTSEAPSPPDEGSDHEEAPYEPDAKTKAALVDVTVRFIAEWKRPGTPAQRAARLRPYATEWLSSQLSKVDPAELPTAAVDGQPAIVSATPYAASTTTPFDDGLRIRCNLVLDTTGWRVSEVLPEPTTASPTPTPTDAASGQNPLTTPPATPNAPGTGDTPSPTGRPAVGAP</sequence>
<dbReference type="RefSeq" id="WP_192749517.1">
    <property type="nucleotide sequence ID" value="NZ_BAABJL010000133.1"/>
</dbReference>
<evidence type="ECO:0000313" key="3">
    <source>
        <dbReference type="Proteomes" id="UP000638648"/>
    </source>
</evidence>
<gene>
    <name evidence="2" type="ORF">HEB94_001975</name>
</gene>
<dbReference type="EMBL" id="JADBEM010000001">
    <property type="protein sequence ID" value="MBE1605127.1"/>
    <property type="molecule type" value="Genomic_DNA"/>
</dbReference>
<reference evidence="2" key="1">
    <citation type="submission" date="2020-10" db="EMBL/GenBank/DDBJ databases">
        <title>Sequencing the genomes of 1000 actinobacteria strains.</title>
        <authorList>
            <person name="Klenk H.-P."/>
        </authorList>
    </citation>
    <scope>NUCLEOTIDE SEQUENCE</scope>
    <source>
        <strain evidence="2">DSM 45354</strain>
    </source>
</reference>
<dbReference type="Proteomes" id="UP000638648">
    <property type="component" value="Unassembled WGS sequence"/>
</dbReference>
<feature type="compositionally biased region" description="Low complexity" evidence="1">
    <location>
        <begin position="49"/>
        <end position="60"/>
    </location>
</feature>
<evidence type="ECO:0000313" key="2">
    <source>
        <dbReference type="EMBL" id="MBE1605127.1"/>
    </source>
</evidence>
<organism evidence="2 3">
    <name type="scientific">Actinopolymorpha pittospori</name>
    <dbReference type="NCBI Taxonomy" id="648752"/>
    <lineage>
        <taxon>Bacteria</taxon>
        <taxon>Bacillati</taxon>
        <taxon>Actinomycetota</taxon>
        <taxon>Actinomycetes</taxon>
        <taxon>Propionibacteriales</taxon>
        <taxon>Actinopolymorphaceae</taxon>
        <taxon>Actinopolymorpha</taxon>
    </lineage>
</organism>